<name>K6YA56_9ALTE</name>
<dbReference type="Gene3D" id="3.30.70.2810">
    <property type="match status" value="1"/>
</dbReference>
<comment type="catalytic activity">
    <reaction evidence="6">
        <text>cytidine(2498) in 23S rRNA + S-adenosyl-L-methionine = 2'-O-methylcytidine(2498) in 23S rRNA + S-adenosyl-L-homocysteine + H(+)</text>
        <dbReference type="Rhea" id="RHEA:42788"/>
        <dbReference type="Rhea" id="RHEA-COMP:10244"/>
        <dbReference type="Rhea" id="RHEA-COMP:10245"/>
        <dbReference type="ChEBI" id="CHEBI:15378"/>
        <dbReference type="ChEBI" id="CHEBI:57856"/>
        <dbReference type="ChEBI" id="CHEBI:59789"/>
        <dbReference type="ChEBI" id="CHEBI:74495"/>
        <dbReference type="ChEBI" id="CHEBI:82748"/>
        <dbReference type="EC" id="2.1.1.186"/>
    </reaction>
</comment>
<dbReference type="NCBIfam" id="NF008734">
    <property type="entry name" value="PRK11760.1"/>
    <property type="match status" value="1"/>
</dbReference>
<feature type="domain" description="Ribosomal RNA large subunit methyltransferase M THUMP-like" evidence="11">
    <location>
        <begin position="86"/>
        <end position="164"/>
    </location>
</feature>
<dbReference type="GO" id="GO:0032259">
    <property type="term" value="P:methylation"/>
    <property type="evidence" value="ECO:0007669"/>
    <property type="project" value="UniProtKB-KW"/>
</dbReference>
<keyword evidence="13" id="KW-1185">Reference proteome</keyword>
<feature type="domain" description="RlmM ferredoxin-like" evidence="10">
    <location>
        <begin position="4"/>
        <end position="73"/>
    </location>
</feature>
<evidence type="ECO:0000256" key="5">
    <source>
        <dbReference type="ARBA" id="ARBA00022691"/>
    </source>
</evidence>
<dbReference type="SUPFAM" id="SSF53335">
    <property type="entry name" value="S-adenosyl-L-methionine-dependent methyltransferases"/>
    <property type="match status" value="1"/>
</dbReference>
<keyword evidence="2 6" id="KW-0698">rRNA processing</keyword>
<protein>
    <recommendedName>
        <fullName evidence="6">Ribosomal RNA large subunit methyltransferase M</fullName>
        <ecNumber evidence="6">2.1.1.186</ecNumber>
    </recommendedName>
    <alternativeName>
        <fullName evidence="6">23S rRNA (cytidine2498-2'-O)-methyltransferase</fullName>
    </alternativeName>
    <alternativeName>
        <fullName evidence="6">23S rRNA 2'-O-ribose methyltransferase RlmM</fullName>
    </alternativeName>
</protein>
<gene>
    <name evidence="6 12" type="primary">rlmM</name>
    <name evidence="12" type="ORF">GLIP_0905</name>
</gene>
<evidence type="ECO:0000256" key="6">
    <source>
        <dbReference type="HAMAP-Rule" id="MF_01551"/>
    </source>
</evidence>
<evidence type="ECO:0000256" key="1">
    <source>
        <dbReference type="ARBA" id="ARBA00022490"/>
    </source>
</evidence>
<dbReference type="InterPro" id="IPR029063">
    <property type="entry name" value="SAM-dependent_MTases_sf"/>
</dbReference>
<reference evidence="12 13" key="1">
    <citation type="journal article" date="2017" name="Antonie Van Leeuwenhoek">
        <title>Rhizobium rhizosphaerae sp. nov., a novel species isolated from rice rhizosphere.</title>
        <authorList>
            <person name="Zhao J.J."/>
            <person name="Zhang J."/>
            <person name="Zhang R.J."/>
            <person name="Zhang C.W."/>
            <person name="Yin H.Q."/>
            <person name="Zhang X.X."/>
        </authorList>
    </citation>
    <scope>NUCLEOTIDE SEQUENCE [LARGE SCALE GENOMIC DNA]</scope>
    <source>
        <strain evidence="12 13">E3</strain>
    </source>
</reference>
<dbReference type="PIRSF" id="PIRSF028774">
    <property type="entry name" value="UCP028774"/>
    <property type="match status" value="1"/>
</dbReference>
<dbReference type="RefSeq" id="WP_008843365.1">
    <property type="nucleotide sequence ID" value="NZ_BAEN01000021.1"/>
</dbReference>
<dbReference type="GO" id="GO:0006364">
    <property type="term" value="P:rRNA processing"/>
    <property type="evidence" value="ECO:0007669"/>
    <property type="project" value="UniProtKB-UniRule"/>
</dbReference>
<evidence type="ECO:0000256" key="8">
    <source>
        <dbReference type="PIRSR" id="PIRSR028774-2"/>
    </source>
</evidence>
<proteinExistence type="inferred from homology"/>
<dbReference type="InterPro" id="IPR002877">
    <property type="entry name" value="RNA_MeTrfase_FtsJ_dom"/>
</dbReference>
<feature type="binding site" evidence="6 8">
    <location>
        <begin position="222"/>
        <end position="225"/>
    </location>
    <ligand>
        <name>S-adenosyl-L-methionine</name>
        <dbReference type="ChEBI" id="CHEBI:59789"/>
    </ligand>
</feature>
<keyword evidence="1 6" id="KW-0963">Cytoplasm</keyword>
<feature type="binding site" evidence="6 8">
    <location>
        <position position="189"/>
    </location>
    <ligand>
        <name>S-adenosyl-L-methionine</name>
        <dbReference type="ChEBI" id="CHEBI:59789"/>
    </ligand>
</feature>
<dbReference type="STRING" id="1127673.GLIP_0905"/>
<dbReference type="GO" id="GO:0008757">
    <property type="term" value="F:S-adenosylmethionine-dependent methyltransferase activity"/>
    <property type="evidence" value="ECO:0007669"/>
    <property type="project" value="UniProtKB-UniRule"/>
</dbReference>
<dbReference type="GO" id="GO:0005737">
    <property type="term" value="C:cytoplasm"/>
    <property type="evidence" value="ECO:0007669"/>
    <property type="project" value="UniProtKB-SubCell"/>
</dbReference>
<sequence length="356" mass="40770">MKVNSLLLYCRAGFESDLSTELQDKLTDLGVFGYPVFTKQSGFVRFICHQQKDVETAIQKLAVNDLVFARQMFACTEPMTLSDTSDRISPIIECLDVDAFYGELRVEHSDTTDGRELSKLCRKLAVPLRQRLRKSQLLSAKEQTNKPCLFVFFVTGTEVIIGYSNPKKHSPLPLGILRLRFPSAAPSRSTLKLDEAIQVFIPKSEMQTRFVPGMHAVDLGACPGGWTYQLVQRGLFVQAIDNGAMDEKLMETGQVTYFAEDGFKYEPRKKNVHWLVCDMIEQPQRVAKLMANWLTKGWCKEAIFNLKLPMKQRYESVLQAKQIVDEMMLKNGCQYQWQAKHLYHDREEVTVHLKTL</sequence>
<keyword evidence="4 6" id="KW-0808">Transferase</keyword>
<dbReference type="Proteomes" id="UP000006334">
    <property type="component" value="Unassembled WGS sequence"/>
</dbReference>
<dbReference type="InterPro" id="IPR011224">
    <property type="entry name" value="rRNA_MeTrfase_M"/>
</dbReference>
<dbReference type="OrthoDB" id="154490at2"/>
<dbReference type="EMBL" id="BAEN01000021">
    <property type="protein sequence ID" value="GAC13548.1"/>
    <property type="molecule type" value="Genomic_DNA"/>
</dbReference>
<dbReference type="Gene3D" id="3.30.2300.20">
    <property type="match status" value="1"/>
</dbReference>
<evidence type="ECO:0000256" key="2">
    <source>
        <dbReference type="ARBA" id="ARBA00022552"/>
    </source>
</evidence>
<dbReference type="HAMAP" id="MF_01551">
    <property type="entry name" value="23SrRNA_methyltr_M"/>
    <property type="match status" value="1"/>
</dbReference>
<feature type="binding site" evidence="6 8">
    <location>
        <position position="241"/>
    </location>
    <ligand>
        <name>S-adenosyl-L-methionine</name>
        <dbReference type="ChEBI" id="CHEBI:59789"/>
    </ligand>
</feature>
<keyword evidence="5 6" id="KW-0949">S-adenosyl-L-methionine</keyword>
<dbReference type="eggNOG" id="COG2933">
    <property type="taxonomic scope" value="Bacteria"/>
</dbReference>
<keyword evidence="3 6" id="KW-0489">Methyltransferase</keyword>
<feature type="active site" description="Proton acceptor" evidence="6 7">
    <location>
        <position position="307"/>
    </location>
</feature>
<dbReference type="PANTHER" id="PTHR37524">
    <property type="entry name" value="RIBOSOMAL RNA LARGE SUBUNIT METHYLTRANSFERASE M"/>
    <property type="match status" value="1"/>
</dbReference>
<dbReference type="InterPro" id="IPR048646">
    <property type="entry name" value="RlmM_THUMP-like"/>
</dbReference>
<comment type="caution">
    <text evidence="12">The sequence shown here is derived from an EMBL/GenBank/DDBJ whole genome shotgun (WGS) entry which is preliminary data.</text>
</comment>
<dbReference type="PANTHER" id="PTHR37524:SF2">
    <property type="entry name" value="RIBOSOMAL RNA METHYLTRANSFERASE FTSJ DOMAIN-CONTAINING PROTEIN"/>
    <property type="match status" value="1"/>
</dbReference>
<feature type="binding site" evidence="6 8">
    <location>
        <position position="261"/>
    </location>
    <ligand>
        <name>S-adenosyl-L-methionine</name>
        <dbReference type="ChEBI" id="CHEBI:59789"/>
    </ligand>
</feature>
<accession>K6YA56</accession>
<dbReference type="Pfam" id="PF01728">
    <property type="entry name" value="FtsJ"/>
    <property type="match status" value="1"/>
</dbReference>
<feature type="binding site" evidence="6 8">
    <location>
        <position position="278"/>
    </location>
    <ligand>
        <name>S-adenosyl-L-methionine</name>
        <dbReference type="ChEBI" id="CHEBI:59789"/>
    </ligand>
</feature>
<comment type="function">
    <text evidence="6">Catalyzes the 2'-O-methylation at nucleotide C2498 in 23S rRNA.</text>
</comment>
<dbReference type="AlphaFoldDB" id="K6YA56"/>
<feature type="domain" description="Ribosomal RNA methyltransferase FtsJ" evidence="9">
    <location>
        <begin position="187"/>
        <end position="280"/>
    </location>
</feature>
<dbReference type="Pfam" id="PF21239">
    <property type="entry name" value="RLMM_N"/>
    <property type="match status" value="1"/>
</dbReference>
<evidence type="ECO:0000259" key="11">
    <source>
        <dbReference type="Pfam" id="PF21239"/>
    </source>
</evidence>
<evidence type="ECO:0000313" key="12">
    <source>
        <dbReference type="EMBL" id="GAC13548.1"/>
    </source>
</evidence>
<dbReference type="InterPro" id="IPR040739">
    <property type="entry name" value="RlmM_FDX"/>
</dbReference>
<evidence type="ECO:0000256" key="7">
    <source>
        <dbReference type="PIRSR" id="PIRSR028774-1"/>
    </source>
</evidence>
<comment type="subunit">
    <text evidence="6">Monomer.</text>
</comment>
<comment type="subcellular location">
    <subcellularLocation>
        <location evidence="6">Cytoplasm</location>
    </subcellularLocation>
</comment>
<dbReference type="Gene3D" id="3.40.50.150">
    <property type="entry name" value="Vaccinia Virus protein VP39"/>
    <property type="match status" value="1"/>
</dbReference>
<evidence type="ECO:0000256" key="3">
    <source>
        <dbReference type="ARBA" id="ARBA00022603"/>
    </source>
</evidence>
<dbReference type="Pfam" id="PF18125">
    <property type="entry name" value="RlmM_FDX"/>
    <property type="match status" value="1"/>
</dbReference>
<evidence type="ECO:0000256" key="4">
    <source>
        <dbReference type="ARBA" id="ARBA00022679"/>
    </source>
</evidence>
<organism evidence="12 13">
    <name type="scientific">Aliiglaciecola lipolytica E3</name>
    <dbReference type="NCBI Taxonomy" id="1127673"/>
    <lineage>
        <taxon>Bacteria</taxon>
        <taxon>Pseudomonadati</taxon>
        <taxon>Pseudomonadota</taxon>
        <taxon>Gammaproteobacteria</taxon>
        <taxon>Alteromonadales</taxon>
        <taxon>Alteromonadaceae</taxon>
        <taxon>Aliiglaciecola</taxon>
    </lineage>
</organism>
<evidence type="ECO:0000259" key="9">
    <source>
        <dbReference type="Pfam" id="PF01728"/>
    </source>
</evidence>
<evidence type="ECO:0000259" key="10">
    <source>
        <dbReference type="Pfam" id="PF18125"/>
    </source>
</evidence>
<comment type="similarity">
    <text evidence="6">Belongs to the class I-like SAM-binding methyltransferase superfamily. RNA methyltransferase RlmE family. RlmM subfamily.</text>
</comment>
<evidence type="ECO:0000313" key="13">
    <source>
        <dbReference type="Proteomes" id="UP000006334"/>
    </source>
</evidence>
<dbReference type="EC" id="2.1.1.186" evidence="6"/>